<gene>
    <name evidence="7" type="ORF">CYCCA115_LOCUS17341</name>
</gene>
<dbReference type="InterPro" id="IPR002467">
    <property type="entry name" value="Pept_M24A_MAP1"/>
</dbReference>
<comment type="caution">
    <text evidence="7">The sequence shown here is derived from an EMBL/GenBank/DDBJ whole genome shotgun (WGS) entry which is preliminary data.</text>
</comment>
<dbReference type="SUPFAM" id="SSF55920">
    <property type="entry name" value="Creatinase/aminopeptidase"/>
    <property type="match status" value="1"/>
</dbReference>
<dbReference type="InterPro" id="IPR000994">
    <property type="entry name" value="Pept_M24"/>
</dbReference>
<feature type="binding site" evidence="5">
    <location>
        <position position="277"/>
    </location>
    <ligand>
        <name>a divalent metal cation</name>
        <dbReference type="ChEBI" id="CHEBI:60240"/>
        <label>2</label>
        <note>catalytic</note>
    </ligand>
</feature>
<dbReference type="PRINTS" id="PR00599">
    <property type="entry name" value="MAPEPTIDASE"/>
</dbReference>
<keyword evidence="4 5" id="KW-0378">Hydrolase</keyword>
<feature type="binding site" evidence="5">
    <location>
        <position position="187"/>
    </location>
    <ligand>
        <name>a divalent metal cation</name>
        <dbReference type="ChEBI" id="CHEBI:60240"/>
        <label>1</label>
    </ligand>
</feature>
<dbReference type="Gene3D" id="3.90.230.10">
    <property type="entry name" value="Creatinase/methionine aminopeptidase superfamily"/>
    <property type="match status" value="1"/>
</dbReference>
<keyword evidence="2 5" id="KW-0645">Protease</keyword>
<feature type="binding site" evidence="5">
    <location>
        <position position="159"/>
    </location>
    <ligand>
        <name>substrate</name>
    </ligand>
</feature>
<feature type="binding site" evidence="5">
    <location>
        <position position="176"/>
    </location>
    <ligand>
        <name>a divalent metal cation</name>
        <dbReference type="ChEBI" id="CHEBI:60240"/>
        <label>1</label>
    </ligand>
</feature>
<dbReference type="GO" id="GO:0070006">
    <property type="term" value="F:metalloaminopeptidase activity"/>
    <property type="evidence" value="ECO:0007669"/>
    <property type="project" value="UniProtKB-UniRule"/>
</dbReference>
<feature type="binding site" evidence="5">
    <location>
        <position position="284"/>
    </location>
    <ligand>
        <name>substrate</name>
    </ligand>
</feature>
<comment type="cofactor">
    <cofactor evidence="5">
        <name>Co(2+)</name>
        <dbReference type="ChEBI" id="CHEBI:48828"/>
    </cofactor>
    <cofactor evidence="5">
        <name>Zn(2+)</name>
        <dbReference type="ChEBI" id="CHEBI:29105"/>
    </cofactor>
    <cofactor evidence="5">
        <name>Mn(2+)</name>
        <dbReference type="ChEBI" id="CHEBI:29035"/>
    </cofactor>
    <cofactor evidence="5">
        <name>Fe(2+)</name>
        <dbReference type="ChEBI" id="CHEBI:29033"/>
    </cofactor>
    <text evidence="5">Binds 2 divalent metal cations per subunit. Has a high-affinity and a low affinity metal-binding site. The true nature of the physiological cofactor is under debate. The enzyme is active with cobalt, zinc, manganese or divalent iron ions. Most likely, methionine aminopeptidases function as mononuclear Fe(2+)-metalloproteases under physiological conditions, and the catalytically relevant metal-binding site has been assigned to the histidine-containing high-affinity site.</text>
</comment>
<name>A0AAD2G001_9STRA</name>
<dbReference type="AlphaFoldDB" id="A0AAD2G001"/>
<evidence type="ECO:0000256" key="5">
    <source>
        <dbReference type="HAMAP-Rule" id="MF_03174"/>
    </source>
</evidence>
<evidence type="ECO:0000256" key="1">
    <source>
        <dbReference type="ARBA" id="ARBA00022438"/>
    </source>
</evidence>
<evidence type="ECO:0000256" key="2">
    <source>
        <dbReference type="ARBA" id="ARBA00022670"/>
    </source>
</evidence>
<dbReference type="Pfam" id="PF00557">
    <property type="entry name" value="Peptidase_M24"/>
    <property type="match status" value="1"/>
</dbReference>
<dbReference type="InterPro" id="IPR001714">
    <property type="entry name" value="Pept_M24_MAP"/>
</dbReference>
<evidence type="ECO:0000256" key="3">
    <source>
        <dbReference type="ARBA" id="ARBA00022723"/>
    </source>
</evidence>
<proteinExistence type="inferred from homology"/>
<dbReference type="HAMAP" id="MF_01974">
    <property type="entry name" value="MetAP_1"/>
    <property type="match status" value="1"/>
</dbReference>
<keyword evidence="3 5" id="KW-0479">Metal-binding</keyword>
<dbReference type="PANTHER" id="PTHR43330">
    <property type="entry name" value="METHIONINE AMINOPEPTIDASE"/>
    <property type="match status" value="1"/>
</dbReference>
<comment type="catalytic activity">
    <reaction evidence="5">
        <text>Release of N-terminal amino acids, preferentially methionine, from peptides and arylamides.</text>
        <dbReference type="EC" id="3.4.11.18"/>
    </reaction>
</comment>
<feature type="binding site" evidence="5">
    <location>
        <position position="309"/>
    </location>
    <ligand>
        <name>a divalent metal cation</name>
        <dbReference type="ChEBI" id="CHEBI:60240"/>
        <label>2</label>
        <note>catalytic</note>
    </ligand>
</feature>
<dbReference type="InterPro" id="IPR036005">
    <property type="entry name" value="Creatinase/aminopeptidase-like"/>
</dbReference>
<dbReference type="GO" id="GO:0006508">
    <property type="term" value="P:proteolysis"/>
    <property type="evidence" value="ECO:0007669"/>
    <property type="project" value="UniProtKB-KW"/>
</dbReference>
<dbReference type="GO" id="GO:0046872">
    <property type="term" value="F:metal ion binding"/>
    <property type="evidence" value="ECO:0007669"/>
    <property type="project" value="UniProtKB-UniRule"/>
</dbReference>
<feature type="binding site" evidence="5">
    <location>
        <position position="340"/>
    </location>
    <ligand>
        <name>a divalent metal cation</name>
        <dbReference type="ChEBI" id="CHEBI:60240"/>
        <label>1</label>
    </ligand>
</feature>
<organism evidence="7 8">
    <name type="scientific">Cylindrotheca closterium</name>
    <dbReference type="NCBI Taxonomy" id="2856"/>
    <lineage>
        <taxon>Eukaryota</taxon>
        <taxon>Sar</taxon>
        <taxon>Stramenopiles</taxon>
        <taxon>Ochrophyta</taxon>
        <taxon>Bacillariophyta</taxon>
        <taxon>Bacillariophyceae</taxon>
        <taxon>Bacillariophycidae</taxon>
        <taxon>Bacillariales</taxon>
        <taxon>Bacillariaceae</taxon>
        <taxon>Cylindrotheca</taxon>
    </lineage>
</organism>
<protein>
    <recommendedName>
        <fullName evidence="6">Peptidase M24 domain-containing protein</fullName>
    </recommendedName>
</protein>
<keyword evidence="8" id="KW-1185">Reference proteome</keyword>
<dbReference type="PROSITE" id="PS00680">
    <property type="entry name" value="MAP_1"/>
    <property type="match status" value="1"/>
</dbReference>
<dbReference type="PANTHER" id="PTHR43330:SF8">
    <property type="entry name" value="METHIONINE AMINOPEPTIDASE 1D, MITOCHONDRIAL"/>
    <property type="match status" value="1"/>
</dbReference>
<evidence type="ECO:0000313" key="7">
    <source>
        <dbReference type="EMBL" id="CAJ1958768.1"/>
    </source>
</evidence>
<feature type="binding site" evidence="5">
    <location>
        <position position="187"/>
    </location>
    <ligand>
        <name>a divalent metal cation</name>
        <dbReference type="ChEBI" id="CHEBI:60240"/>
        <label>2</label>
        <note>catalytic</note>
    </ligand>
</feature>
<keyword evidence="1 5" id="KW-0031">Aminopeptidase</keyword>
<dbReference type="CDD" id="cd01086">
    <property type="entry name" value="MetAP1"/>
    <property type="match status" value="1"/>
</dbReference>
<feature type="binding site" evidence="5">
    <location>
        <position position="340"/>
    </location>
    <ligand>
        <name>a divalent metal cation</name>
        <dbReference type="ChEBI" id="CHEBI:60240"/>
        <label>2</label>
        <note>catalytic</note>
    </ligand>
</feature>
<evidence type="ECO:0000259" key="6">
    <source>
        <dbReference type="Pfam" id="PF00557"/>
    </source>
</evidence>
<evidence type="ECO:0000256" key="4">
    <source>
        <dbReference type="ARBA" id="ARBA00022801"/>
    </source>
</evidence>
<evidence type="ECO:0000313" key="8">
    <source>
        <dbReference type="Proteomes" id="UP001295423"/>
    </source>
</evidence>
<reference evidence="7" key="1">
    <citation type="submission" date="2023-08" db="EMBL/GenBank/DDBJ databases">
        <authorList>
            <person name="Audoor S."/>
            <person name="Bilcke G."/>
        </authorList>
    </citation>
    <scope>NUCLEOTIDE SEQUENCE</scope>
</reference>
<dbReference type="EMBL" id="CAKOGP040001980">
    <property type="protein sequence ID" value="CAJ1958768.1"/>
    <property type="molecule type" value="Genomic_DNA"/>
</dbReference>
<comment type="similarity">
    <text evidence="5">Belongs to the peptidase M24A family. Methionine aminopeptidase type 1 subfamily.</text>
</comment>
<sequence length="357" mass="39530">MNAFSSQARQRIKEFNTGRKLINLRKASTAFDSKEVYAKAEIHEREPVRQYPLSGAMKTVPGNIARPPYADTGELPYSLFSNQILLHDAASVEKMSRAARLARQVLDFTCTLAKPGVTTDEIDTAVHEEIIRQGAYPSPLNYHGFPKSLCSSINEVICHGIPDGRPLQFGDIVSFDVSCFIGGVHGDNCATVIVGDEQEKDEIGVDWRGVPYLSTFDKPEDEEMMRSGRRLVHAARESLYAAIEECGPGKCLTSVGGAIQEVSDSYGYSTVTKYRGHGISSEFHTAPYVKHYRNNDTLELQPGMIFTIEPMIVEDAGDCFEWDDQWTVATTDGGMAAQFEHTVHITRDGVEILTLPE</sequence>
<dbReference type="GO" id="GO:0004239">
    <property type="term" value="F:initiator methionyl aminopeptidase activity"/>
    <property type="evidence" value="ECO:0007669"/>
    <property type="project" value="UniProtKB-UniRule"/>
</dbReference>
<feature type="domain" description="Peptidase M24" evidence="6">
    <location>
        <begin position="93"/>
        <end position="346"/>
    </location>
</feature>
<accession>A0AAD2G001</accession>
<dbReference type="Proteomes" id="UP001295423">
    <property type="component" value="Unassembled WGS sequence"/>
</dbReference>